<proteinExistence type="predicted"/>
<evidence type="ECO:0000313" key="1">
    <source>
        <dbReference type="EMBL" id="CAG8801211.1"/>
    </source>
</evidence>
<name>A0ACA9RNY0_9GLOM</name>
<evidence type="ECO:0000313" key="2">
    <source>
        <dbReference type="Proteomes" id="UP000789920"/>
    </source>
</evidence>
<reference evidence="1" key="1">
    <citation type="submission" date="2021-06" db="EMBL/GenBank/DDBJ databases">
        <authorList>
            <person name="Kallberg Y."/>
            <person name="Tangrot J."/>
            <person name="Rosling A."/>
        </authorList>
    </citation>
    <scope>NUCLEOTIDE SEQUENCE</scope>
    <source>
        <strain evidence="1">MA461A</strain>
    </source>
</reference>
<feature type="non-terminal residue" evidence="1">
    <location>
        <position position="139"/>
    </location>
</feature>
<dbReference type="Proteomes" id="UP000789920">
    <property type="component" value="Unassembled WGS sequence"/>
</dbReference>
<sequence length="139" mass="15336">NSNPFKTSQENNVKSQKLSVLLPHDSSSSAKSVSDRSSPLSETRINALFPEITQLKLNKSSDDDDDEYMIELKLNEGNNMRCYTYDEEVPDLPSDLVINDESSSGSKNCGLSSGQALEKLVKIANDILDEHNSPLQTSK</sequence>
<accession>A0ACA9RNY0</accession>
<dbReference type="EMBL" id="CAJVQC010060863">
    <property type="protein sequence ID" value="CAG8801211.1"/>
    <property type="molecule type" value="Genomic_DNA"/>
</dbReference>
<protein>
    <submittedName>
        <fullName evidence="1">33269_t:CDS:1</fullName>
    </submittedName>
</protein>
<comment type="caution">
    <text evidence="1">The sequence shown here is derived from an EMBL/GenBank/DDBJ whole genome shotgun (WGS) entry which is preliminary data.</text>
</comment>
<feature type="non-terminal residue" evidence="1">
    <location>
        <position position="1"/>
    </location>
</feature>
<gene>
    <name evidence="1" type="ORF">RPERSI_LOCUS21068</name>
</gene>
<organism evidence="1 2">
    <name type="scientific">Racocetra persica</name>
    <dbReference type="NCBI Taxonomy" id="160502"/>
    <lineage>
        <taxon>Eukaryota</taxon>
        <taxon>Fungi</taxon>
        <taxon>Fungi incertae sedis</taxon>
        <taxon>Mucoromycota</taxon>
        <taxon>Glomeromycotina</taxon>
        <taxon>Glomeromycetes</taxon>
        <taxon>Diversisporales</taxon>
        <taxon>Gigasporaceae</taxon>
        <taxon>Racocetra</taxon>
    </lineage>
</organism>
<keyword evidence="2" id="KW-1185">Reference proteome</keyword>